<name>A0A2T3AUI6_AMORE</name>
<sequence length="300" mass="32936">MTELVWLVTGCSSGFGEAFVHSILARGDKVIATGRNAESRLAHLKGTGAAILDLDVTSPQEILNSKIQEAIAIYGKIDVLINNAAYGELAFLEEMDQKQWLDQFNTNFFGVTNVTRAILPHFRGRRSGKIAFMSSLYSWKSDPALGPYSISKHAIVGYASTLRDEVSQFNIHPIVFDIGHFRTKVSSPENLHMHITQLADYEPMFNALVQAAAGVDGFQPGDPKKGVDRMIDVLKQEGAAQGRPLPFRMPIGPDALAIVREQCHALLKTCDEWEDVIASTDFEGPKLGAWAEDTKDGGYV</sequence>
<comment type="similarity">
    <text evidence="1 4">Belongs to the short-chain dehydrogenases/reductases (SDR) family.</text>
</comment>
<dbReference type="AlphaFoldDB" id="A0A2T3AUI6"/>
<keyword evidence="2" id="KW-0521">NADP</keyword>
<evidence type="ECO:0000256" key="3">
    <source>
        <dbReference type="ARBA" id="ARBA00023002"/>
    </source>
</evidence>
<dbReference type="PRINTS" id="PR00080">
    <property type="entry name" value="SDRFAMILY"/>
</dbReference>
<dbReference type="SUPFAM" id="SSF51735">
    <property type="entry name" value="NAD(P)-binding Rossmann-fold domains"/>
    <property type="match status" value="1"/>
</dbReference>
<dbReference type="Pfam" id="PF00106">
    <property type="entry name" value="adh_short"/>
    <property type="match status" value="1"/>
</dbReference>
<accession>A0A2T3AUI6</accession>
<dbReference type="CDD" id="cd05374">
    <property type="entry name" value="17beta-HSD-like_SDR_c"/>
    <property type="match status" value="1"/>
</dbReference>
<dbReference type="Gene3D" id="3.40.50.720">
    <property type="entry name" value="NAD(P)-binding Rossmann-like Domain"/>
    <property type="match status" value="1"/>
</dbReference>
<reference evidence="5 6" key="1">
    <citation type="journal article" date="2018" name="New Phytol.">
        <title>Comparative genomics and transcriptomics depict ericoid mycorrhizal fungi as versatile saprotrophs and plant mutualists.</title>
        <authorList>
            <person name="Martino E."/>
            <person name="Morin E."/>
            <person name="Grelet G.A."/>
            <person name="Kuo A."/>
            <person name="Kohler A."/>
            <person name="Daghino S."/>
            <person name="Barry K.W."/>
            <person name="Cichocki N."/>
            <person name="Clum A."/>
            <person name="Dockter R.B."/>
            <person name="Hainaut M."/>
            <person name="Kuo R.C."/>
            <person name="LaButti K."/>
            <person name="Lindahl B.D."/>
            <person name="Lindquist E.A."/>
            <person name="Lipzen A."/>
            <person name="Khouja H.R."/>
            <person name="Magnuson J."/>
            <person name="Murat C."/>
            <person name="Ohm R.A."/>
            <person name="Singer S.W."/>
            <person name="Spatafora J.W."/>
            <person name="Wang M."/>
            <person name="Veneault-Fourrey C."/>
            <person name="Henrissat B."/>
            <person name="Grigoriev I.V."/>
            <person name="Martin F.M."/>
            <person name="Perotto S."/>
        </authorList>
    </citation>
    <scope>NUCLEOTIDE SEQUENCE [LARGE SCALE GENOMIC DNA]</scope>
    <source>
        <strain evidence="5 6">ATCC 22711</strain>
    </source>
</reference>
<dbReference type="GO" id="GO:0016491">
    <property type="term" value="F:oxidoreductase activity"/>
    <property type="evidence" value="ECO:0007669"/>
    <property type="project" value="UniProtKB-KW"/>
</dbReference>
<dbReference type="PROSITE" id="PS00061">
    <property type="entry name" value="ADH_SHORT"/>
    <property type="match status" value="1"/>
</dbReference>
<dbReference type="EMBL" id="KZ679015">
    <property type="protein sequence ID" value="PSS12335.1"/>
    <property type="molecule type" value="Genomic_DNA"/>
</dbReference>
<keyword evidence="6" id="KW-1185">Reference proteome</keyword>
<evidence type="ECO:0000256" key="1">
    <source>
        <dbReference type="ARBA" id="ARBA00006484"/>
    </source>
</evidence>
<evidence type="ECO:0000256" key="2">
    <source>
        <dbReference type="ARBA" id="ARBA00022857"/>
    </source>
</evidence>
<dbReference type="GeneID" id="36577443"/>
<evidence type="ECO:0000256" key="4">
    <source>
        <dbReference type="RuleBase" id="RU000363"/>
    </source>
</evidence>
<protein>
    <submittedName>
        <fullName evidence="5">Uncharacterized protein</fullName>
    </submittedName>
</protein>
<keyword evidence="3" id="KW-0560">Oxidoreductase</keyword>
<dbReference type="PANTHER" id="PTHR43976:SF16">
    <property type="entry name" value="SHORT-CHAIN DEHYDROGENASE_REDUCTASE FAMILY PROTEIN"/>
    <property type="match status" value="1"/>
</dbReference>
<evidence type="ECO:0000313" key="5">
    <source>
        <dbReference type="EMBL" id="PSS12335.1"/>
    </source>
</evidence>
<dbReference type="PRINTS" id="PR00081">
    <property type="entry name" value="GDHRDH"/>
</dbReference>
<dbReference type="InterPro" id="IPR002347">
    <property type="entry name" value="SDR_fam"/>
</dbReference>
<organism evidence="5 6">
    <name type="scientific">Amorphotheca resinae ATCC 22711</name>
    <dbReference type="NCBI Taxonomy" id="857342"/>
    <lineage>
        <taxon>Eukaryota</taxon>
        <taxon>Fungi</taxon>
        <taxon>Dikarya</taxon>
        <taxon>Ascomycota</taxon>
        <taxon>Pezizomycotina</taxon>
        <taxon>Leotiomycetes</taxon>
        <taxon>Helotiales</taxon>
        <taxon>Amorphothecaceae</taxon>
        <taxon>Amorphotheca</taxon>
    </lineage>
</organism>
<dbReference type="InParanoid" id="A0A2T3AUI6"/>
<proteinExistence type="inferred from homology"/>
<dbReference type="InterPro" id="IPR036291">
    <property type="entry name" value="NAD(P)-bd_dom_sf"/>
</dbReference>
<dbReference type="InterPro" id="IPR020904">
    <property type="entry name" value="Sc_DH/Rdtase_CS"/>
</dbReference>
<dbReference type="OrthoDB" id="1274115at2759"/>
<dbReference type="PANTHER" id="PTHR43976">
    <property type="entry name" value="SHORT CHAIN DEHYDROGENASE"/>
    <property type="match status" value="1"/>
</dbReference>
<gene>
    <name evidence="5" type="ORF">M430DRAFT_68585</name>
</gene>
<dbReference type="Proteomes" id="UP000241818">
    <property type="component" value="Unassembled WGS sequence"/>
</dbReference>
<evidence type="ECO:0000313" key="6">
    <source>
        <dbReference type="Proteomes" id="UP000241818"/>
    </source>
</evidence>
<dbReference type="STRING" id="857342.A0A2T3AUI6"/>
<dbReference type="RefSeq" id="XP_024718333.1">
    <property type="nucleotide sequence ID" value="XM_024869362.1"/>
</dbReference>
<dbReference type="InterPro" id="IPR051911">
    <property type="entry name" value="SDR_oxidoreductase"/>
</dbReference>